<reference evidence="3" key="2">
    <citation type="submission" date="2009-11" db="EMBL/GenBank/DDBJ databases">
        <title>The Genome Sequence of Allomyces macrogynus strain ATCC 38327.</title>
        <authorList>
            <consortium name="The Broad Institute Genome Sequencing Platform"/>
            <person name="Russ C."/>
            <person name="Cuomo C."/>
            <person name="Shea T."/>
            <person name="Young S.K."/>
            <person name="Zeng Q."/>
            <person name="Koehrsen M."/>
            <person name="Haas B."/>
            <person name="Borodovsky M."/>
            <person name="Guigo R."/>
            <person name="Alvarado L."/>
            <person name="Berlin A."/>
            <person name="Borenstein D."/>
            <person name="Chen Z."/>
            <person name="Engels R."/>
            <person name="Freedman E."/>
            <person name="Gellesch M."/>
            <person name="Goldberg J."/>
            <person name="Griggs A."/>
            <person name="Gujja S."/>
            <person name="Heiman D."/>
            <person name="Hepburn T."/>
            <person name="Howarth C."/>
            <person name="Jen D."/>
            <person name="Larson L."/>
            <person name="Lewis B."/>
            <person name="Mehta T."/>
            <person name="Park D."/>
            <person name="Pearson M."/>
            <person name="Roberts A."/>
            <person name="Saif S."/>
            <person name="Shenoy N."/>
            <person name="Sisk P."/>
            <person name="Stolte C."/>
            <person name="Sykes S."/>
            <person name="Walk T."/>
            <person name="White J."/>
            <person name="Yandava C."/>
            <person name="Burger G."/>
            <person name="Gray M.W."/>
            <person name="Holland P.W.H."/>
            <person name="King N."/>
            <person name="Lang F.B.F."/>
            <person name="Roger A.J."/>
            <person name="Ruiz-Trillo I."/>
            <person name="Lander E."/>
            <person name="Nusbaum C."/>
        </authorList>
    </citation>
    <scope>NUCLEOTIDE SEQUENCE [LARGE SCALE GENOMIC DNA]</scope>
    <source>
        <strain evidence="3">ATCC 38327</strain>
    </source>
</reference>
<sequence>MAFELREYQRAVVADITRRQGNVVFTLKTGAGKTLILFEVYLRKRDAIAALSLARDAPHAALAVFIAPTHALVRQQLHQFHAMAQARRMSLVTDLALGGKNLIRDPHANDVLFATPMRLVELTNAGSVDLRRVALVMLDEVHHADKSHPYTGICALVRKHNADLRRIGFGGNQQKAIAMIGCSATLVQSKSGTKLDHITGELEQISISANTRLAKLCSMLDNASVVAVTEATCDSFAHAELQLAVPETEVAPYLYPNTILTDPFRLLFDALWTLLQDEIRSLYGSFFDYWVKLDEQHANVFRCGLNPPDQARANVGRSPLITIENFLGFCRSRLDALLKKYPTAYLPGGATTAPALLDIDDHASPFDLLVGLNLTGRTDSTDGVTLSPPDARRLMDTFTRIERLGQAAVALLELGPAHAAKELDQLDLVGVRDIVRRLQRHEHRNAPKLQAIFDLIEEDLDPDSLLASEQGIVFVRRRHAAQQLAAF</sequence>
<dbReference type="Pfam" id="PF00270">
    <property type="entry name" value="DEAD"/>
    <property type="match status" value="1"/>
</dbReference>
<dbReference type="SMART" id="SM00487">
    <property type="entry name" value="DEXDc"/>
    <property type="match status" value="1"/>
</dbReference>
<reference evidence="2 3" key="1">
    <citation type="submission" date="2009-11" db="EMBL/GenBank/DDBJ databases">
        <title>Annotation of Allomyces macrogynus ATCC 38327.</title>
        <authorList>
            <consortium name="The Broad Institute Genome Sequencing Platform"/>
            <person name="Russ C."/>
            <person name="Cuomo C."/>
            <person name="Burger G."/>
            <person name="Gray M.W."/>
            <person name="Holland P.W.H."/>
            <person name="King N."/>
            <person name="Lang F.B.F."/>
            <person name="Roger A.J."/>
            <person name="Ruiz-Trillo I."/>
            <person name="Young S.K."/>
            <person name="Zeng Q."/>
            <person name="Gargeya S."/>
            <person name="Fitzgerald M."/>
            <person name="Haas B."/>
            <person name="Abouelleil A."/>
            <person name="Alvarado L."/>
            <person name="Arachchi H.M."/>
            <person name="Berlin A."/>
            <person name="Chapman S.B."/>
            <person name="Gearin G."/>
            <person name="Goldberg J."/>
            <person name="Griggs A."/>
            <person name="Gujja S."/>
            <person name="Hansen M."/>
            <person name="Heiman D."/>
            <person name="Howarth C."/>
            <person name="Larimer J."/>
            <person name="Lui A."/>
            <person name="MacDonald P.J.P."/>
            <person name="McCowen C."/>
            <person name="Montmayeur A."/>
            <person name="Murphy C."/>
            <person name="Neiman D."/>
            <person name="Pearson M."/>
            <person name="Priest M."/>
            <person name="Roberts A."/>
            <person name="Saif S."/>
            <person name="Shea T."/>
            <person name="Sisk P."/>
            <person name="Stolte C."/>
            <person name="Sykes S."/>
            <person name="Wortman J."/>
            <person name="Nusbaum C."/>
            <person name="Birren B."/>
        </authorList>
    </citation>
    <scope>NUCLEOTIDE SEQUENCE [LARGE SCALE GENOMIC DNA]</scope>
    <source>
        <strain evidence="2 3">ATCC 38327</strain>
    </source>
</reference>
<dbReference type="GO" id="GO:0003676">
    <property type="term" value="F:nucleic acid binding"/>
    <property type="evidence" value="ECO:0007669"/>
    <property type="project" value="InterPro"/>
</dbReference>
<dbReference type="PANTHER" id="PTHR14074">
    <property type="entry name" value="HELICASE WITH DEATH DOMAIN-RELATED"/>
    <property type="match status" value="1"/>
</dbReference>
<dbReference type="Proteomes" id="UP000054350">
    <property type="component" value="Unassembled WGS sequence"/>
</dbReference>
<dbReference type="InterPro" id="IPR027417">
    <property type="entry name" value="P-loop_NTPase"/>
</dbReference>
<feature type="domain" description="Helicase ATP-binding" evidence="1">
    <location>
        <begin position="14"/>
        <end position="190"/>
    </location>
</feature>
<dbReference type="GO" id="GO:0005737">
    <property type="term" value="C:cytoplasm"/>
    <property type="evidence" value="ECO:0007669"/>
    <property type="project" value="TreeGrafter"/>
</dbReference>
<name>A0A0L0SAC7_ALLM3</name>
<dbReference type="InterPro" id="IPR051363">
    <property type="entry name" value="RLR_Helicase"/>
</dbReference>
<dbReference type="AlphaFoldDB" id="A0A0L0SAC7"/>
<dbReference type="eggNOG" id="KOG0701">
    <property type="taxonomic scope" value="Eukaryota"/>
</dbReference>
<evidence type="ECO:0000259" key="1">
    <source>
        <dbReference type="PROSITE" id="PS51192"/>
    </source>
</evidence>
<dbReference type="OrthoDB" id="416741at2759"/>
<dbReference type="Gene3D" id="3.40.50.300">
    <property type="entry name" value="P-loop containing nucleotide triphosphate hydrolases"/>
    <property type="match status" value="1"/>
</dbReference>
<dbReference type="EMBL" id="GG745334">
    <property type="protein sequence ID" value="KNE59436.1"/>
    <property type="molecule type" value="Genomic_DNA"/>
</dbReference>
<dbReference type="VEuPathDB" id="FungiDB:AMAG_03716"/>
<dbReference type="STRING" id="578462.A0A0L0SAC7"/>
<keyword evidence="3" id="KW-1185">Reference proteome</keyword>
<dbReference type="InterPro" id="IPR011545">
    <property type="entry name" value="DEAD/DEAH_box_helicase_dom"/>
</dbReference>
<dbReference type="SUPFAM" id="SSF52540">
    <property type="entry name" value="P-loop containing nucleoside triphosphate hydrolases"/>
    <property type="match status" value="1"/>
</dbReference>
<dbReference type="PROSITE" id="PS51192">
    <property type="entry name" value="HELICASE_ATP_BIND_1"/>
    <property type="match status" value="1"/>
</dbReference>
<dbReference type="PANTHER" id="PTHR14074:SF16">
    <property type="entry name" value="ANTIVIRAL INNATE IMMUNE RESPONSE RECEPTOR RIG-I"/>
    <property type="match status" value="1"/>
</dbReference>
<organism evidence="2 3">
    <name type="scientific">Allomyces macrogynus (strain ATCC 38327)</name>
    <name type="common">Allomyces javanicus var. macrogynus</name>
    <dbReference type="NCBI Taxonomy" id="578462"/>
    <lineage>
        <taxon>Eukaryota</taxon>
        <taxon>Fungi</taxon>
        <taxon>Fungi incertae sedis</taxon>
        <taxon>Blastocladiomycota</taxon>
        <taxon>Blastocladiomycetes</taxon>
        <taxon>Blastocladiales</taxon>
        <taxon>Blastocladiaceae</taxon>
        <taxon>Allomyces</taxon>
    </lineage>
</organism>
<gene>
    <name evidence="2" type="ORF">AMAG_03716</name>
</gene>
<dbReference type="InterPro" id="IPR014001">
    <property type="entry name" value="Helicase_ATP-bd"/>
</dbReference>
<dbReference type="GO" id="GO:0005524">
    <property type="term" value="F:ATP binding"/>
    <property type="evidence" value="ECO:0007669"/>
    <property type="project" value="InterPro"/>
</dbReference>
<proteinExistence type="predicted"/>
<evidence type="ECO:0000313" key="2">
    <source>
        <dbReference type="EMBL" id="KNE59436.1"/>
    </source>
</evidence>
<evidence type="ECO:0000313" key="3">
    <source>
        <dbReference type="Proteomes" id="UP000054350"/>
    </source>
</evidence>
<protein>
    <recommendedName>
        <fullName evidence="1">Helicase ATP-binding domain-containing protein</fullName>
    </recommendedName>
</protein>
<accession>A0A0L0SAC7</accession>